<organism evidence="1 2">
    <name type="scientific">Niabella ginsenosidivorans</name>
    <dbReference type="NCBI Taxonomy" id="1176587"/>
    <lineage>
        <taxon>Bacteria</taxon>
        <taxon>Pseudomonadati</taxon>
        <taxon>Bacteroidota</taxon>
        <taxon>Chitinophagia</taxon>
        <taxon>Chitinophagales</taxon>
        <taxon>Chitinophagaceae</taxon>
        <taxon>Niabella</taxon>
    </lineage>
</organism>
<keyword evidence="2" id="KW-1185">Reference proteome</keyword>
<name>A0A1A9I9D4_9BACT</name>
<evidence type="ECO:0000313" key="2">
    <source>
        <dbReference type="Proteomes" id="UP000077667"/>
    </source>
</evidence>
<dbReference type="STRING" id="1176587.A8C56_21910"/>
<dbReference type="Proteomes" id="UP000077667">
    <property type="component" value="Chromosome"/>
</dbReference>
<reference evidence="1 2" key="1">
    <citation type="submission" date="2016-05" db="EMBL/GenBank/DDBJ databases">
        <title>Niabella ginsenosidivorans BS26 whole genome sequencing.</title>
        <authorList>
            <person name="Im W.T."/>
            <person name="Siddiqi M.Z."/>
        </authorList>
    </citation>
    <scope>NUCLEOTIDE SEQUENCE [LARGE SCALE GENOMIC DNA]</scope>
    <source>
        <strain evidence="1 2">BS26</strain>
    </source>
</reference>
<proteinExistence type="predicted"/>
<dbReference type="OrthoDB" id="675448at2"/>
<accession>A0A1A9I9D4</accession>
<dbReference type="EMBL" id="CP015772">
    <property type="protein sequence ID" value="ANH83281.1"/>
    <property type="molecule type" value="Genomic_DNA"/>
</dbReference>
<dbReference type="AlphaFoldDB" id="A0A1A9I9D4"/>
<protein>
    <submittedName>
        <fullName evidence="1">Uncharacterized protein</fullName>
    </submittedName>
</protein>
<dbReference type="KEGG" id="nia:A8C56_21910"/>
<evidence type="ECO:0000313" key="1">
    <source>
        <dbReference type="EMBL" id="ANH83281.1"/>
    </source>
</evidence>
<gene>
    <name evidence="1" type="ORF">A8C56_21910</name>
</gene>
<dbReference type="RefSeq" id="WP_067760705.1">
    <property type="nucleotide sequence ID" value="NZ_CP015772.1"/>
</dbReference>
<sequence length="93" mass="10703">MDKREKLAVMDKILRELDDLKNSETSVLKKIAQIETENINLGVGLLDKTLPDVHENVDKAIEEIDQIISKFTEHRNKFSKDNKLEESEEAPKV</sequence>